<feature type="binding site" evidence="11">
    <location>
        <position position="203"/>
    </location>
    <ligand>
        <name>NAD(+)</name>
        <dbReference type="ChEBI" id="CHEBI:57540"/>
    </ligand>
</feature>
<evidence type="ECO:0000256" key="6">
    <source>
        <dbReference type="ARBA" id="ARBA00065528"/>
    </source>
</evidence>
<dbReference type="GO" id="GO:0000166">
    <property type="term" value="F:nucleotide binding"/>
    <property type="evidence" value="ECO:0007669"/>
    <property type="project" value="UniProtKB-KW"/>
</dbReference>
<dbReference type="AlphaFoldDB" id="A0A7X5TVH6"/>
<dbReference type="SUPFAM" id="SSF51735">
    <property type="entry name" value="NAD(P)-binding Rossmann-fold domains"/>
    <property type="match status" value="1"/>
</dbReference>
<feature type="binding site" evidence="11">
    <location>
        <position position="279"/>
    </location>
    <ligand>
        <name>NAD(+)</name>
        <dbReference type="ChEBI" id="CHEBI:57540"/>
    </ligand>
</feature>
<evidence type="ECO:0000256" key="11">
    <source>
        <dbReference type="PIRSR" id="PIRSR000183-3"/>
    </source>
</evidence>
<dbReference type="UniPathway" id="UPA00527">
    <property type="reaction ID" value="UER00585"/>
</dbReference>
<keyword evidence="11" id="KW-0547">Nucleotide-binding</keyword>
<dbReference type="Pfam" id="PF05222">
    <property type="entry name" value="AlaDh_PNT_N"/>
    <property type="match status" value="1"/>
</dbReference>
<evidence type="ECO:0000256" key="8">
    <source>
        <dbReference type="PIRNR" id="PIRNR000183"/>
    </source>
</evidence>
<feature type="binding site" evidence="10">
    <location>
        <position position="75"/>
    </location>
    <ligand>
        <name>substrate</name>
    </ligand>
</feature>
<feature type="active site" description="Proton donor/acceptor" evidence="9">
    <location>
        <position position="96"/>
    </location>
</feature>
<evidence type="ECO:0000259" key="13">
    <source>
        <dbReference type="SMART" id="SM01003"/>
    </source>
</evidence>
<gene>
    <name evidence="14" type="ORF">FHX76_003233</name>
</gene>
<accession>A0A7X5TVH6</accession>
<dbReference type="Pfam" id="PF01262">
    <property type="entry name" value="AlaDh_PNT_C"/>
    <property type="match status" value="1"/>
</dbReference>
<dbReference type="Proteomes" id="UP000541033">
    <property type="component" value="Unassembled WGS sequence"/>
</dbReference>
<dbReference type="SMART" id="SM01002">
    <property type="entry name" value="AlaDh_PNT_C"/>
    <property type="match status" value="1"/>
</dbReference>
<comment type="function">
    <text evidence="8">Catalyzes the reversible reductive amination of pyruvate to L-alanine.</text>
</comment>
<comment type="caution">
    <text evidence="14">The sequence shown here is derived from an EMBL/GenBank/DDBJ whole genome shotgun (WGS) entry which is preliminary data.</text>
</comment>
<keyword evidence="4 8" id="KW-0560">Oxidoreductase</keyword>
<dbReference type="PIRSF" id="PIRSF000183">
    <property type="entry name" value="Alanine_dh"/>
    <property type="match status" value="1"/>
</dbReference>
<dbReference type="InterPro" id="IPR007886">
    <property type="entry name" value="AlaDH/PNT_N"/>
</dbReference>
<feature type="binding site" evidence="11">
    <location>
        <begin position="267"/>
        <end position="270"/>
    </location>
    <ligand>
        <name>NAD(+)</name>
        <dbReference type="ChEBI" id="CHEBI:57540"/>
    </ligand>
</feature>
<feature type="active site" description="Proton donor/acceptor" evidence="9">
    <location>
        <position position="270"/>
    </location>
</feature>
<evidence type="ECO:0000256" key="7">
    <source>
        <dbReference type="ARBA" id="ARBA00072341"/>
    </source>
</evidence>
<feature type="binding site" evidence="11">
    <location>
        <begin position="239"/>
        <end position="240"/>
    </location>
    <ligand>
        <name>NAD(+)</name>
        <dbReference type="ChEBI" id="CHEBI:57540"/>
    </ligand>
</feature>
<organism evidence="14 15">
    <name type="scientific">Lysinibacter cavernae</name>
    <dbReference type="NCBI Taxonomy" id="1640652"/>
    <lineage>
        <taxon>Bacteria</taxon>
        <taxon>Bacillati</taxon>
        <taxon>Actinomycetota</taxon>
        <taxon>Actinomycetes</taxon>
        <taxon>Micrococcales</taxon>
        <taxon>Microbacteriaceae</taxon>
        <taxon>Lysinibacter</taxon>
    </lineage>
</organism>
<dbReference type="FunFam" id="3.40.50.720:FF:000049">
    <property type="entry name" value="Alanine dehydrogenase"/>
    <property type="match status" value="1"/>
</dbReference>
<feature type="binding site" evidence="11">
    <location>
        <position position="134"/>
    </location>
    <ligand>
        <name>NAD(+)</name>
        <dbReference type="ChEBI" id="CHEBI:57540"/>
    </ligand>
</feature>
<evidence type="ECO:0000256" key="10">
    <source>
        <dbReference type="PIRSR" id="PIRSR000183-2"/>
    </source>
</evidence>
<feature type="domain" description="Alanine dehydrogenase/pyridine nucleotide transhydrogenase N-terminal" evidence="13">
    <location>
        <begin position="4"/>
        <end position="137"/>
    </location>
</feature>
<comment type="subunit">
    <text evidence="6">Homohexamer. Trimer of dimers.</text>
</comment>
<proteinExistence type="inferred from homology"/>
<dbReference type="GO" id="GO:0005886">
    <property type="term" value="C:plasma membrane"/>
    <property type="evidence" value="ECO:0007669"/>
    <property type="project" value="TreeGrafter"/>
</dbReference>
<evidence type="ECO:0000256" key="2">
    <source>
        <dbReference type="ARBA" id="ARBA00005689"/>
    </source>
</evidence>
<evidence type="ECO:0000259" key="12">
    <source>
        <dbReference type="SMART" id="SM01002"/>
    </source>
</evidence>
<evidence type="ECO:0000256" key="9">
    <source>
        <dbReference type="PIRSR" id="PIRSR000183-1"/>
    </source>
</evidence>
<reference evidence="14 15" key="1">
    <citation type="submission" date="2020-02" db="EMBL/GenBank/DDBJ databases">
        <title>Sequencing the genomes of 1000 actinobacteria strains.</title>
        <authorList>
            <person name="Klenk H.-P."/>
        </authorList>
    </citation>
    <scope>NUCLEOTIDE SEQUENCE [LARGE SCALE GENOMIC DNA]</scope>
    <source>
        <strain evidence="14 15">DSM 27960</strain>
    </source>
</reference>
<protein>
    <recommendedName>
        <fullName evidence="7 8">Alanine dehydrogenase</fullName>
        <ecNumber evidence="3 8">1.4.1.1</ecNumber>
    </recommendedName>
</protein>
<evidence type="ECO:0000256" key="3">
    <source>
        <dbReference type="ARBA" id="ARBA00012897"/>
    </source>
</evidence>
<evidence type="ECO:0000256" key="4">
    <source>
        <dbReference type="ARBA" id="ARBA00023002"/>
    </source>
</evidence>
<keyword evidence="15" id="KW-1185">Reference proteome</keyword>
<feature type="binding site" evidence="11">
    <location>
        <begin position="298"/>
        <end position="301"/>
    </location>
    <ligand>
        <name>NAD(+)</name>
        <dbReference type="ChEBI" id="CHEBI:57540"/>
    </ligand>
</feature>
<dbReference type="PANTHER" id="PTHR42795:SF1">
    <property type="entry name" value="ALANINE DEHYDROGENASE"/>
    <property type="match status" value="1"/>
</dbReference>
<feature type="binding site" evidence="11">
    <location>
        <position position="198"/>
    </location>
    <ligand>
        <name>NAD(+)</name>
        <dbReference type="ChEBI" id="CHEBI:57540"/>
    </ligand>
</feature>
<dbReference type="InterPro" id="IPR008143">
    <property type="entry name" value="Ala_DH/PNT_CS2"/>
</dbReference>
<dbReference type="NCBIfam" id="TIGR00518">
    <property type="entry name" value="alaDH"/>
    <property type="match status" value="1"/>
</dbReference>
<dbReference type="PANTHER" id="PTHR42795">
    <property type="entry name" value="ALANINE DEHYDROGENASE"/>
    <property type="match status" value="1"/>
</dbReference>
<dbReference type="InterPro" id="IPR036291">
    <property type="entry name" value="NAD(P)-bd_dom_sf"/>
</dbReference>
<dbReference type="CDD" id="cd05305">
    <property type="entry name" value="L-AlaDH"/>
    <property type="match status" value="1"/>
</dbReference>
<comment type="pathway">
    <text evidence="1 8">Amino-acid degradation; L-alanine degradation via dehydrogenase pathway; NH(3) and pyruvate from L-alanine: step 1/1.</text>
</comment>
<dbReference type="PROSITE" id="PS00837">
    <property type="entry name" value="ALADH_PNT_2"/>
    <property type="match status" value="1"/>
</dbReference>
<evidence type="ECO:0000256" key="5">
    <source>
        <dbReference type="ARBA" id="ARBA00023027"/>
    </source>
</evidence>
<feature type="binding site" evidence="10">
    <location>
        <position position="15"/>
    </location>
    <ligand>
        <name>substrate</name>
    </ligand>
</feature>
<evidence type="ECO:0000313" key="14">
    <source>
        <dbReference type="EMBL" id="NIH55312.1"/>
    </source>
</evidence>
<name>A0A7X5TVH6_9MICO</name>
<comment type="similarity">
    <text evidence="2 8">Belongs to the AlaDH/PNT family.</text>
</comment>
<evidence type="ECO:0000313" key="15">
    <source>
        <dbReference type="Proteomes" id="UP000541033"/>
    </source>
</evidence>
<dbReference type="InterPro" id="IPR008141">
    <property type="entry name" value="Ala_DH"/>
</dbReference>
<dbReference type="Gene3D" id="3.40.50.720">
    <property type="entry name" value="NAD(P)-binding Rossmann-like Domain"/>
    <property type="match status" value="2"/>
</dbReference>
<dbReference type="GO" id="GO:0000286">
    <property type="term" value="F:alanine dehydrogenase activity"/>
    <property type="evidence" value="ECO:0007669"/>
    <property type="project" value="UniProtKB-UniRule"/>
</dbReference>
<keyword evidence="5 8" id="KW-0520">NAD</keyword>
<dbReference type="InterPro" id="IPR007698">
    <property type="entry name" value="AlaDH/PNT_NAD(H)-bd"/>
</dbReference>
<dbReference type="SUPFAM" id="SSF52283">
    <property type="entry name" value="Formate/glycerate dehydrogenase catalytic domain-like"/>
    <property type="match status" value="1"/>
</dbReference>
<feature type="domain" description="Alanine dehydrogenase/pyridine nucleotide transhydrogenase NAD(H)-binding" evidence="12">
    <location>
        <begin position="149"/>
        <end position="297"/>
    </location>
</feature>
<dbReference type="SMART" id="SM01003">
    <property type="entry name" value="AlaDh_PNT_N"/>
    <property type="match status" value="1"/>
</dbReference>
<sequence length="374" mass="38991">MRISVPKEVKNNEFRVAITPAGVHDLTTNGHEVFIQSGAGIGSSIPDAEYAQAGATIVSTAAETWATGELVLKVKEPVPEEYGYFRPDLALFTYLHLAAEPALADALLASGATAIAYETVQLPNNALPLLAPMSEVAGRLSVLVGANTMLKPHGGPGLLMPGVPGTRSADVVILGGGVAGTNALAVAYGLGARVTVLDTNLVRLRELDAQYAGHIKTIASNSYEIEKALVDADLVIGSVLLPGSRTPRLVSNALVAKMKQGSVLVDISVDQGGCFEDSRPTTHDDPTFTVHGSVFYCVGNMPGAVPHTSTYALTNATLPYIRQMARLGWREACRADAALAKGINVSGSRVVNASVADALNRPAESVDELLATTA</sequence>
<evidence type="ECO:0000256" key="1">
    <source>
        <dbReference type="ARBA" id="ARBA00005206"/>
    </source>
</evidence>
<comment type="catalytic activity">
    <reaction evidence="8">
        <text>L-alanine + NAD(+) + H2O = pyruvate + NH4(+) + NADH + H(+)</text>
        <dbReference type="Rhea" id="RHEA:18405"/>
        <dbReference type="ChEBI" id="CHEBI:15361"/>
        <dbReference type="ChEBI" id="CHEBI:15377"/>
        <dbReference type="ChEBI" id="CHEBI:15378"/>
        <dbReference type="ChEBI" id="CHEBI:28938"/>
        <dbReference type="ChEBI" id="CHEBI:57540"/>
        <dbReference type="ChEBI" id="CHEBI:57945"/>
        <dbReference type="ChEBI" id="CHEBI:57972"/>
        <dbReference type="EC" id="1.4.1.1"/>
    </reaction>
</comment>
<dbReference type="EMBL" id="JAAMOX010000004">
    <property type="protein sequence ID" value="NIH55312.1"/>
    <property type="molecule type" value="Genomic_DNA"/>
</dbReference>
<dbReference type="GO" id="GO:0042853">
    <property type="term" value="P:L-alanine catabolic process"/>
    <property type="evidence" value="ECO:0007669"/>
    <property type="project" value="UniProtKB-UniPathway"/>
</dbReference>
<dbReference type="EC" id="1.4.1.1" evidence="3 8"/>
<dbReference type="RefSeq" id="WP_167152396.1">
    <property type="nucleotide sequence ID" value="NZ_JAAMOX010000004.1"/>
</dbReference>
<feature type="binding site" evidence="11">
    <location>
        <position position="220"/>
    </location>
    <ligand>
        <name>NAD(+)</name>
        <dbReference type="ChEBI" id="CHEBI:57540"/>
    </ligand>
</feature>